<organism evidence="1 2">
    <name type="scientific">Desulfobacter latus</name>
    <dbReference type="NCBI Taxonomy" id="2292"/>
    <lineage>
        <taxon>Bacteria</taxon>
        <taxon>Pseudomonadati</taxon>
        <taxon>Thermodesulfobacteriota</taxon>
        <taxon>Desulfobacteria</taxon>
        <taxon>Desulfobacterales</taxon>
        <taxon>Desulfobacteraceae</taxon>
        <taxon>Desulfobacter</taxon>
    </lineage>
</organism>
<evidence type="ECO:0000313" key="2">
    <source>
        <dbReference type="Proteomes" id="UP000553343"/>
    </source>
</evidence>
<sequence>MLDIATAYNKYGFLGNEFLTWIWYLVETDQDITTLSGSKDPVTFEIGNSISLENNLGDKSKEKITIKGDQAGLEEGTTALKKGAWVTDINLICRIGEEEYKFSIKGENFNVTGLKTPTIDTSSSEDEIEGLIIEKTFLIMKVINVIDTLFLKFIERRISDDWNTSDLEDIRAWIQLPAKESYS</sequence>
<evidence type="ECO:0000313" key="1">
    <source>
        <dbReference type="EMBL" id="NWH03651.1"/>
    </source>
</evidence>
<dbReference type="Proteomes" id="UP000553343">
    <property type="component" value="Unassembled WGS sequence"/>
</dbReference>
<protein>
    <submittedName>
        <fullName evidence="1">Uncharacterized protein</fullName>
    </submittedName>
</protein>
<reference evidence="1 2" key="1">
    <citation type="submission" date="2020-06" db="EMBL/GenBank/DDBJ databases">
        <title>High-quality draft genome of sulfate reducer Desulfobacter latus type strain AcrS2 isolated from marine sediment.</title>
        <authorList>
            <person name="Hoppe M."/>
            <person name="Larsen C.K."/>
            <person name="Marshall I.P.G."/>
            <person name="Schramm A."/>
            <person name="Marietou A.G."/>
        </authorList>
    </citation>
    <scope>NUCLEOTIDE SEQUENCE [LARGE SCALE GENOMIC DNA]</scope>
    <source>
        <strain evidence="1 2">AcRS2</strain>
    </source>
</reference>
<dbReference type="AlphaFoldDB" id="A0A850SY68"/>
<proteinExistence type="predicted"/>
<keyword evidence="2" id="KW-1185">Reference proteome</keyword>
<dbReference type="EMBL" id="JACADJ010000003">
    <property type="protein sequence ID" value="NWH03651.1"/>
    <property type="molecule type" value="Genomic_DNA"/>
</dbReference>
<accession>A0A850SY68</accession>
<gene>
    <name evidence="1" type="ORF">HXW94_01345</name>
</gene>
<name>A0A850SY68_9BACT</name>
<comment type="caution">
    <text evidence="1">The sequence shown here is derived from an EMBL/GenBank/DDBJ whole genome shotgun (WGS) entry which is preliminary data.</text>
</comment>